<dbReference type="InterPro" id="IPR016181">
    <property type="entry name" value="Acyl_CoA_acyltransferase"/>
</dbReference>
<proteinExistence type="predicted"/>
<dbReference type="InterPro" id="IPR000182">
    <property type="entry name" value="GNAT_dom"/>
</dbReference>
<dbReference type="GO" id="GO:0016747">
    <property type="term" value="F:acyltransferase activity, transferring groups other than amino-acyl groups"/>
    <property type="evidence" value="ECO:0007669"/>
    <property type="project" value="InterPro"/>
</dbReference>
<dbReference type="HOGENOM" id="CLU_013985_18_2_7"/>
<name>A9FN11_SORC5</name>
<evidence type="ECO:0000259" key="3">
    <source>
        <dbReference type="PROSITE" id="PS51186"/>
    </source>
</evidence>
<dbReference type="PROSITE" id="PS51186">
    <property type="entry name" value="GNAT"/>
    <property type="match status" value="1"/>
</dbReference>
<dbReference type="Gene3D" id="3.40.630.30">
    <property type="match status" value="1"/>
</dbReference>
<dbReference type="KEGG" id="scl:sce8211"/>
<gene>
    <name evidence="4" type="ordered locus">sce8211</name>
</gene>
<dbReference type="CDD" id="cd04301">
    <property type="entry name" value="NAT_SF"/>
    <property type="match status" value="1"/>
</dbReference>
<keyword evidence="1 4" id="KW-0808">Transferase</keyword>
<dbReference type="EC" id="2.3.1.1" evidence="4"/>
<evidence type="ECO:0000313" key="5">
    <source>
        <dbReference type="Proteomes" id="UP000002139"/>
    </source>
</evidence>
<dbReference type="EMBL" id="AM746676">
    <property type="protein sequence ID" value="CAN98381.1"/>
    <property type="molecule type" value="Genomic_DNA"/>
</dbReference>
<feature type="domain" description="N-acetyltransferase" evidence="3">
    <location>
        <begin position="22"/>
        <end position="184"/>
    </location>
</feature>
<organism evidence="4 5">
    <name type="scientific">Sorangium cellulosum (strain So ce56)</name>
    <name type="common">Polyangium cellulosum (strain So ce56)</name>
    <dbReference type="NCBI Taxonomy" id="448385"/>
    <lineage>
        <taxon>Bacteria</taxon>
        <taxon>Pseudomonadati</taxon>
        <taxon>Myxococcota</taxon>
        <taxon>Polyangia</taxon>
        <taxon>Polyangiales</taxon>
        <taxon>Polyangiaceae</taxon>
        <taxon>Sorangium</taxon>
    </lineage>
</organism>
<dbReference type="InterPro" id="IPR050832">
    <property type="entry name" value="Bact_Acetyltransf"/>
</dbReference>
<dbReference type="Pfam" id="PF00583">
    <property type="entry name" value="Acetyltransf_1"/>
    <property type="match status" value="1"/>
</dbReference>
<keyword evidence="2 4" id="KW-0012">Acyltransferase</keyword>
<dbReference type="eggNOG" id="COG1247">
    <property type="taxonomic scope" value="Bacteria"/>
</dbReference>
<sequence length="184" mass="19802">MAQRAPGPPVATAAAGWQPRRMSIRPAADVDAAAIAVVHVAAWKAAYRGLMPDTVLDGLTIEARTQRWQRNFAEPLPGSRTTVLERDARVVAFASAGPSRDDPRHGELYALYAHPDAWGTGAGRTLIVDALAWLSAGGFPRAELWVLRGNVRAIRFYERAGFALDGGAKTSDGLDELRMSRALA</sequence>
<dbReference type="BioCyc" id="SCEL448385:SCE_RS42060-MONOMER"/>
<dbReference type="SUPFAM" id="SSF55729">
    <property type="entry name" value="Acyl-CoA N-acyltransferases (Nat)"/>
    <property type="match status" value="1"/>
</dbReference>
<reference evidence="4 5" key="1">
    <citation type="journal article" date="2007" name="Nat. Biotechnol.">
        <title>Complete genome sequence of the myxobacterium Sorangium cellulosum.</title>
        <authorList>
            <person name="Schneiker S."/>
            <person name="Perlova O."/>
            <person name="Kaiser O."/>
            <person name="Gerth K."/>
            <person name="Alici A."/>
            <person name="Altmeyer M.O."/>
            <person name="Bartels D."/>
            <person name="Bekel T."/>
            <person name="Beyer S."/>
            <person name="Bode E."/>
            <person name="Bode H.B."/>
            <person name="Bolten C.J."/>
            <person name="Choudhuri J.V."/>
            <person name="Doss S."/>
            <person name="Elnakady Y.A."/>
            <person name="Frank B."/>
            <person name="Gaigalat L."/>
            <person name="Goesmann A."/>
            <person name="Groeger C."/>
            <person name="Gross F."/>
            <person name="Jelsbak L."/>
            <person name="Jelsbak L."/>
            <person name="Kalinowski J."/>
            <person name="Kegler C."/>
            <person name="Knauber T."/>
            <person name="Konietzny S."/>
            <person name="Kopp M."/>
            <person name="Krause L."/>
            <person name="Krug D."/>
            <person name="Linke B."/>
            <person name="Mahmud T."/>
            <person name="Martinez-Arias R."/>
            <person name="McHardy A.C."/>
            <person name="Merai M."/>
            <person name="Meyer F."/>
            <person name="Mormann S."/>
            <person name="Munoz-Dorado J."/>
            <person name="Perez J."/>
            <person name="Pradella S."/>
            <person name="Rachid S."/>
            <person name="Raddatz G."/>
            <person name="Rosenau F."/>
            <person name="Rueckert C."/>
            <person name="Sasse F."/>
            <person name="Scharfe M."/>
            <person name="Schuster S.C."/>
            <person name="Suen G."/>
            <person name="Treuner-Lange A."/>
            <person name="Velicer G.J."/>
            <person name="Vorholter F.-J."/>
            <person name="Weissman K.J."/>
            <person name="Welch R.D."/>
            <person name="Wenzel S.C."/>
            <person name="Whitworth D.E."/>
            <person name="Wilhelm S."/>
            <person name="Wittmann C."/>
            <person name="Bloecker H."/>
            <person name="Puehler A."/>
            <person name="Mueller R."/>
        </authorList>
    </citation>
    <scope>NUCLEOTIDE SEQUENCE [LARGE SCALE GENOMIC DNA]</scope>
    <source>
        <strain evidence="5">So ce56</strain>
    </source>
</reference>
<protein>
    <submittedName>
        <fullName evidence="4">Adenylattransferase</fullName>
        <ecNumber evidence="4">2.3.1.1</ecNumber>
    </submittedName>
</protein>
<evidence type="ECO:0000256" key="1">
    <source>
        <dbReference type="ARBA" id="ARBA00022679"/>
    </source>
</evidence>
<evidence type="ECO:0000313" key="4">
    <source>
        <dbReference type="EMBL" id="CAN98381.1"/>
    </source>
</evidence>
<evidence type="ECO:0000256" key="2">
    <source>
        <dbReference type="ARBA" id="ARBA00023315"/>
    </source>
</evidence>
<dbReference type="AlphaFoldDB" id="A9FN11"/>
<dbReference type="Proteomes" id="UP000002139">
    <property type="component" value="Chromosome"/>
</dbReference>
<accession>A9FN11</accession>
<keyword evidence="5" id="KW-1185">Reference proteome</keyword>
<dbReference type="STRING" id="448385.sce8211"/>
<dbReference type="PANTHER" id="PTHR43877">
    <property type="entry name" value="AMINOALKYLPHOSPHONATE N-ACETYLTRANSFERASE-RELATED-RELATED"/>
    <property type="match status" value="1"/>
</dbReference>